<evidence type="ECO:0000313" key="1">
    <source>
        <dbReference type="EMBL" id="MBO1329000.1"/>
    </source>
</evidence>
<evidence type="ECO:0000313" key="2">
    <source>
        <dbReference type="Proteomes" id="UP000664399"/>
    </source>
</evidence>
<comment type="caution">
    <text evidence="1">The sequence shown here is derived from an EMBL/GenBank/DDBJ whole genome shotgun (WGS) entry which is preliminary data.</text>
</comment>
<name>A0ABS3LNS0_9PROT</name>
<dbReference type="EMBL" id="JAFVMG010000012">
    <property type="protein sequence ID" value="MBO1329000.1"/>
    <property type="molecule type" value="Genomic_DNA"/>
</dbReference>
<dbReference type="Proteomes" id="UP000664399">
    <property type="component" value="Unassembled WGS sequence"/>
</dbReference>
<accession>A0ABS3LNS0</accession>
<evidence type="ECO:0008006" key="3">
    <source>
        <dbReference type="Google" id="ProtNLM"/>
    </source>
</evidence>
<protein>
    <recommendedName>
        <fullName evidence="3">Lipoprotein</fullName>
    </recommendedName>
</protein>
<proteinExistence type="predicted"/>
<organism evidence="1 2">
    <name type="scientific">Acetobacter suratthaniensis</name>
    <dbReference type="NCBI Taxonomy" id="1502841"/>
    <lineage>
        <taxon>Bacteria</taxon>
        <taxon>Pseudomonadati</taxon>
        <taxon>Pseudomonadota</taxon>
        <taxon>Alphaproteobacteria</taxon>
        <taxon>Acetobacterales</taxon>
        <taxon>Acetobacteraceae</taxon>
        <taxon>Acetobacter</taxon>
    </lineage>
</organism>
<gene>
    <name evidence="1" type="ORF">J2D75_11020</name>
</gene>
<sequence length="132" mass="14004">MAGLAVILGGCAVAGAPGLAPTAHATSAAEDPYGDWVGMLVREKGSNCPTAEESLMQIMPKHILFAPQTGTLVLRGVPDKQRQHYHAQLVLQDNKDHPVVLVFEAHPVGDTFEGVYGAADCRAHITLKRPGK</sequence>
<keyword evidence="2" id="KW-1185">Reference proteome</keyword>
<reference evidence="1 2" key="1">
    <citation type="submission" date="2021-03" db="EMBL/GenBank/DDBJ databases">
        <title>The complete genome sequence of Acetobacter suratthaniensis TBRC 1719.</title>
        <authorList>
            <person name="Charoenyingcharoen P."/>
            <person name="Yukphan P."/>
        </authorList>
    </citation>
    <scope>NUCLEOTIDE SEQUENCE [LARGE SCALE GENOMIC DNA]</scope>
    <source>
        <strain evidence="1 2">TBRC 1719</strain>
    </source>
</reference>